<keyword evidence="8 10" id="KW-0564">Palmitate</keyword>
<keyword evidence="10" id="KW-1003">Cell membrane</keyword>
<dbReference type="PANTHER" id="PTHR30570">
    <property type="entry name" value="PERIPLASMIC PHOSPHATE BINDING COMPONENT OF PHOSPHATE ABC TRANSPORTER"/>
    <property type="match status" value="1"/>
</dbReference>
<feature type="compositionally biased region" description="Polar residues" evidence="11">
    <location>
        <begin position="39"/>
        <end position="48"/>
    </location>
</feature>
<evidence type="ECO:0000256" key="3">
    <source>
        <dbReference type="ARBA" id="ARBA00008725"/>
    </source>
</evidence>
<keyword evidence="9 10" id="KW-0449">Lipoprotein</keyword>
<dbReference type="EMBL" id="QKXQ01000236">
    <property type="protein sequence ID" value="REH96832.1"/>
    <property type="molecule type" value="Genomic_DNA"/>
</dbReference>
<dbReference type="RefSeq" id="WP_115924691.1">
    <property type="nucleotide sequence ID" value="NZ_CAJUZQ010000011.1"/>
</dbReference>
<organism evidence="13 14">
    <name type="scientific">Staphylococcus felis</name>
    <dbReference type="NCBI Taxonomy" id="46127"/>
    <lineage>
        <taxon>Bacteria</taxon>
        <taxon>Bacillati</taxon>
        <taxon>Bacillota</taxon>
        <taxon>Bacilli</taxon>
        <taxon>Bacillales</taxon>
        <taxon>Staphylococcaceae</taxon>
        <taxon>Staphylococcus</taxon>
    </lineage>
</organism>
<evidence type="ECO:0000256" key="8">
    <source>
        <dbReference type="ARBA" id="ARBA00023139"/>
    </source>
</evidence>
<dbReference type="PANTHER" id="PTHR30570:SF1">
    <property type="entry name" value="PHOSPHATE-BINDING PROTEIN PSTS"/>
    <property type="match status" value="1"/>
</dbReference>
<sequence>MKKWQLVGTTVLGASLILGACGGAGQESSSDNSSGSENTNVEGTVKGNGSSTVAPIIEKLNEDFSSKFNKVTLENVTSGTGDGFKQFIAGKTDFSNASRPIKDEEKQQLEDKNIDYTEFQIAQDGLTVAVNKDNDFVDQLSLDDLKKIYSGESKKWSDVNSKWPNEEIKAFSPDQSHGTYDFFTEEVMGDAEIKAEKNQNTDVIVSSVKDNKNGIGFFAYNFFKENENDLKAVKIVDKNNKAVEPNEKTIQDGSYPLSRPLFIYANNQKLKDNDAFAQFMNYTLEDKGKAASAVDYVALKDEKYDEQIKELKKLTGDDK</sequence>
<dbReference type="GO" id="GO:0005886">
    <property type="term" value="C:plasma membrane"/>
    <property type="evidence" value="ECO:0007669"/>
    <property type="project" value="UniProtKB-SubCell"/>
</dbReference>
<dbReference type="InterPro" id="IPR024370">
    <property type="entry name" value="PBP_domain"/>
</dbReference>
<protein>
    <recommendedName>
        <fullName evidence="10">Phosphate-binding protein</fullName>
    </recommendedName>
</protein>
<name>A0A3E0IQG6_9STAP</name>
<feature type="chain" id="PRO_5039746964" description="Phosphate-binding protein" evidence="10">
    <location>
        <begin position="21"/>
        <end position="319"/>
    </location>
</feature>
<dbReference type="GO" id="GO:0042301">
    <property type="term" value="F:phosphate ion binding"/>
    <property type="evidence" value="ECO:0007669"/>
    <property type="project" value="UniProtKB-UniRule"/>
</dbReference>
<comment type="caution">
    <text evidence="13">The sequence shown here is derived from an EMBL/GenBank/DDBJ whole genome shotgun (WGS) entry which is preliminary data.</text>
</comment>
<feature type="domain" description="PBP" evidence="12">
    <location>
        <begin position="37"/>
        <end position="286"/>
    </location>
</feature>
<dbReference type="AlphaFoldDB" id="A0A3E0IQG6"/>
<dbReference type="NCBIfam" id="TIGR02136">
    <property type="entry name" value="ptsS_2"/>
    <property type="match status" value="1"/>
</dbReference>
<comment type="similarity">
    <text evidence="3 10">Belongs to the PstS family.</text>
</comment>
<evidence type="ECO:0000256" key="9">
    <source>
        <dbReference type="ARBA" id="ARBA00023288"/>
    </source>
</evidence>
<evidence type="ECO:0000313" key="14">
    <source>
        <dbReference type="Proteomes" id="UP000256562"/>
    </source>
</evidence>
<keyword evidence="6 10" id="KW-0592">Phosphate transport</keyword>
<evidence type="ECO:0000256" key="2">
    <source>
        <dbReference type="ARBA" id="ARBA00004193"/>
    </source>
</evidence>
<dbReference type="OrthoDB" id="9790048at2"/>
<gene>
    <name evidence="13" type="ORF">DOS83_05005</name>
</gene>
<dbReference type="SUPFAM" id="SSF53850">
    <property type="entry name" value="Periplasmic binding protein-like II"/>
    <property type="match status" value="1"/>
</dbReference>
<keyword evidence="5 10" id="KW-0813">Transport</keyword>
<keyword evidence="10" id="KW-0472">Membrane</keyword>
<proteinExistence type="inferred from homology"/>
<dbReference type="Gene3D" id="3.40.190.10">
    <property type="entry name" value="Periplasmic binding protein-like II"/>
    <property type="match status" value="2"/>
</dbReference>
<comment type="subcellular location">
    <subcellularLocation>
        <location evidence="2 10">Cell membrane</location>
        <topology evidence="2 10">Lipid-anchor</topology>
    </subcellularLocation>
</comment>
<evidence type="ECO:0000313" key="13">
    <source>
        <dbReference type="EMBL" id="REH96832.1"/>
    </source>
</evidence>
<evidence type="ECO:0000256" key="11">
    <source>
        <dbReference type="SAM" id="MobiDB-lite"/>
    </source>
</evidence>
<dbReference type="GO" id="GO:0006817">
    <property type="term" value="P:phosphate ion transport"/>
    <property type="evidence" value="ECO:0007669"/>
    <property type="project" value="UniProtKB-UniRule"/>
</dbReference>
<feature type="compositionally biased region" description="Low complexity" evidence="11">
    <location>
        <begin position="27"/>
        <end position="38"/>
    </location>
</feature>
<comment type="function">
    <text evidence="10">Involved in the system for phosphate transport across the cytoplasmic membrane.</text>
</comment>
<evidence type="ECO:0000256" key="7">
    <source>
        <dbReference type="ARBA" id="ARBA00022729"/>
    </source>
</evidence>
<keyword evidence="7 10" id="KW-0732">Signal</keyword>
<comment type="subunit">
    <text evidence="4 10">The complex is composed of two ATP-binding proteins (PstB), two transmembrane proteins (PstC and PstA) and a solute-binding protein (PstS).</text>
</comment>
<dbReference type="Proteomes" id="UP000256562">
    <property type="component" value="Unassembled WGS sequence"/>
</dbReference>
<dbReference type="PROSITE" id="PS51257">
    <property type="entry name" value="PROKAR_LIPOPROTEIN"/>
    <property type="match status" value="1"/>
</dbReference>
<evidence type="ECO:0000259" key="12">
    <source>
        <dbReference type="Pfam" id="PF12849"/>
    </source>
</evidence>
<evidence type="ECO:0000256" key="5">
    <source>
        <dbReference type="ARBA" id="ARBA00022448"/>
    </source>
</evidence>
<dbReference type="CDD" id="cd13654">
    <property type="entry name" value="PBP2_phosphate_like_2"/>
    <property type="match status" value="1"/>
</dbReference>
<evidence type="ECO:0000256" key="6">
    <source>
        <dbReference type="ARBA" id="ARBA00022592"/>
    </source>
</evidence>
<evidence type="ECO:0000256" key="4">
    <source>
        <dbReference type="ARBA" id="ARBA00011529"/>
    </source>
</evidence>
<reference evidence="13 14" key="1">
    <citation type="journal article" date="2018" name="Vet. Microbiol.">
        <title>Characterisation of Staphylococcus felis isolated from cats using whole genome sequencing.</title>
        <authorList>
            <person name="Worthing K."/>
            <person name="Pang S."/>
            <person name="Trott D.J."/>
            <person name="Abraham S."/>
            <person name="Coombs G.W."/>
            <person name="Jordan D."/>
            <person name="McIntyre L."/>
            <person name="Davies M.R."/>
            <person name="Norris J."/>
        </authorList>
    </citation>
    <scope>NUCLEOTIDE SEQUENCE [LARGE SCALE GENOMIC DNA]</scope>
    <source>
        <strain evidence="13 14">F9</strain>
    </source>
</reference>
<feature type="region of interest" description="Disordered" evidence="11">
    <location>
        <begin position="23"/>
        <end position="48"/>
    </location>
</feature>
<evidence type="ECO:0000256" key="10">
    <source>
        <dbReference type="RuleBase" id="RU367119"/>
    </source>
</evidence>
<dbReference type="InterPro" id="IPR011862">
    <property type="entry name" value="Phos-bd"/>
</dbReference>
<comment type="function">
    <text evidence="1">Part of the ABC transporter complex PstSACB involved in phosphate import.</text>
</comment>
<dbReference type="InterPro" id="IPR050811">
    <property type="entry name" value="Phosphate_ABC_transporter"/>
</dbReference>
<dbReference type="Pfam" id="PF12849">
    <property type="entry name" value="PBP_like_2"/>
    <property type="match status" value="1"/>
</dbReference>
<evidence type="ECO:0000256" key="1">
    <source>
        <dbReference type="ARBA" id="ARBA00002841"/>
    </source>
</evidence>
<accession>A0A3E0IQG6</accession>
<feature type="signal peptide" evidence="10">
    <location>
        <begin position="1"/>
        <end position="20"/>
    </location>
</feature>